<reference evidence="11" key="1">
    <citation type="submission" date="2022-06" db="EMBL/GenBank/DDBJ databases">
        <title>Draft genome sequences of Leminorella grimontii str. JCM5902.</title>
        <authorList>
            <person name="Wakabayashi Y."/>
            <person name="Kojima K."/>
        </authorList>
    </citation>
    <scope>NUCLEOTIDE SEQUENCE</scope>
    <source>
        <strain evidence="11">JCM 5902</strain>
    </source>
</reference>
<dbReference type="GO" id="GO:0046872">
    <property type="term" value="F:metal ion binding"/>
    <property type="evidence" value="ECO:0007669"/>
    <property type="project" value="UniProtKB-KW"/>
</dbReference>
<evidence type="ECO:0000313" key="12">
    <source>
        <dbReference type="Proteomes" id="UP001058124"/>
    </source>
</evidence>
<dbReference type="InterPro" id="IPR051083">
    <property type="entry name" value="GrpII_Intron_Splice-Mob/Def"/>
</dbReference>
<dbReference type="SUPFAM" id="SSF56672">
    <property type="entry name" value="DNA/RNA polymerases"/>
    <property type="match status" value="1"/>
</dbReference>
<dbReference type="Pfam" id="PF00078">
    <property type="entry name" value="RVT_1"/>
    <property type="match status" value="1"/>
</dbReference>
<keyword evidence="2" id="KW-0808">Transferase</keyword>
<keyword evidence="7" id="KW-0051">Antiviral defense</keyword>
<organism evidence="11 12">
    <name type="scientific">Leminorella grimontii</name>
    <dbReference type="NCBI Taxonomy" id="82981"/>
    <lineage>
        <taxon>Bacteria</taxon>
        <taxon>Pseudomonadati</taxon>
        <taxon>Pseudomonadota</taxon>
        <taxon>Gammaproteobacteria</taxon>
        <taxon>Enterobacterales</taxon>
        <taxon>Budviciaceae</taxon>
        <taxon>Leminorella</taxon>
    </lineage>
</organism>
<comment type="similarity">
    <text evidence="8">Belongs to the bacterial reverse transcriptase family.</text>
</comment>
<dbReference type="PROSITE" id="PS50878">
    <property type="entry name" value="RT_POL"/>
    <property type="match status" value="1"/>
</dbReference>
<comment type="catalytic activity">
    <reaction evidence="9">
        <text>DNA(n) + a 2'-deoxyribonucleoside 5'-triphosphate = DNA(n+1) + diphosphate</text>
        <dbReference type="Rhea" id="RHEA:22508"/>
        <dbReference type="Rhea" id="RHEA-COMP:17339"/>
        <dbReference type="Rhea" id="RHEA-COMP:17340"/>
        <dbReference type="ChEBI" id="CHEBI:33019"/>
        <dbReference type="ChEBI" id="CHEBI:61560"/>
        <dbReference type="ChEBI" id="CHEBI:173112"/>
        <dbReference type="EC" id="2.7.7.49"/>
    </reaction>
</comment>
<dbReference type="EC" id="2.7.7.49" evidence="1"/>
<dbReference type="InterPro" id="IPR043502">
    <property type="entry name" value="DNA/RNA_pol_sf"/>
</dbReference>
<dbReference type="PRINTS" id="PR00866">
    <property type="entry name" value="RNADNAPOLMS"/>
</dbReference>
<keyword evidence="4" id="KW-0479">Metal-binding</keyword>
<dbReference type="InterPro" id="IPR000123">
    <property type="entry name" value="Reverse_transcriptase_msDNA"/>
</dbReference>
<evidence type="ECO:0000256" key="6">
    <source>
        <dbReference type="ARBA" id="ARBA00022918"/>
    </source>
</evidence>
<keyword evidence="5" id="KW-0460">Magnesium</keyword>
<comment type="caution">
    <text evidence="11">The sequence shown here is derived from an EMBL/GenBank/DDBJ whole genome shotgun (WGS) entry which is preliminary data.</text>
</comment>
<dbReference type="InterPro" id="IPR000477">
    <property type="entry name" value="RT_dom"/>
</dbReference>
<evidence type="ECO:0000313" key="11">
    <source>
        <dbReference type="EMBL" id="GKX57278.1"/>
    </source>
</evidence>
<dbReference type="CDD" id="cd03487">
    <property type="entry name" value="RT_Bac_retron_II"/>
    <property type="match status" value="1"/>
</dbReference>
<keyword evidence="3" id="KW-0548">Nucleotidyltransferase</keyword>
<evidence type="ECO:0000256" key="2">
    <source>
        <dbReference type="ARBA" id="ARBA00022679"/>
    </source>
</evidence>
<dbReference type="PANTHER" id="PTHR34047">
    <property type="entry name" value="NUCLEAR INTRON MATURASE 1, MITOCHONDRIAL-RELATED"/>
    <property type="match status" value="1"/>
</dbReference>
<dbReference type="AlphaFoldDB" id="A0AAV5N8R4"/>
<evidence type="ECO:0000256" key="5">
    <source>
        <dbReference type="ARBA" id="ARBA00022842"/>
    </source>
</evidence>
<dbReference type="GO" id="GO:0003723">
    <property type="term" value="F:RNA binding"/>
    <property type="evidence" value="ECO:0007669"/>
    <property type="project" value="InterPro"/>
</dbReference>
<dbReference type="GO" id="GO:0051607">
    <property type="term" value="P:defense response to virus"/>
    <property type="evidence" value="ECO:0007669"/>
    <property type="project" value="UniProtKB-KW"/>
</dbReference>
<proteinExistence type="inferred from homology"/>
<evidence type="ECO:0000256" key="4">
    <source>
        <dbReference type="ARBA" id="ARBA00022723"/>
    </source>
</evidence>
<accession>A0AAV5N8R4</accession>
<keyword evidence="12" id="KW-1185">Reference proteome</keyword>
<name>A0AAV5N8R4_9GAMM</name>
<dbReference type="EMBL" id="BRLH01000013">
    <property type="protein sequence ID" value="GKX57278.1"/>
    <property type="molecule type" value="Genomic_DNA"/>
</dbReference>
<dbReference type="PANTHER" id="PTHR34047:SF7">
    <property type="entry name" value="RNA-DIRECTED DNA POLYMERASE"/>
    <property type="match status" value="1"/>
</dbReference>
<dbReference type="Proteomes" id="UP001058124">
    <property type="component" value="Unassembled WGS sequence"/>
</dbReference>
<evidence type="ECO:0000256" key="7">
    <source>
        <dbReference type="ARBA" id="ARBA00023118"/>
    </source>
</evidence>
<gene>
    <name evidence="11" type="ORF">SOASR030_33900</name>
</gene>
<keyword evidence="6 11" id="KW-0695">RNA-directed DNA polymerase</keyword>
<feature type="domain" description="Reverse transcriptase" evidence="10">
    <location>
        <begin position="25"/>
        <end position="235"/>
    </location>
</feature>
<sequence length="323" mass="36856">MDAARACLIALELTGKTACPADKEIQCLYALSNRSDRHYRKIVLTKRSGGLRTLYAPDILLKSVQRNILRNVLSLFPLSPFATAYREKCSTLDNASPHVAQSNVLKLDIENFFDSITFFHVHRLFKKTELPAAVVTLLTHLCCHRDVLPQGAPTSPTISNLVMKRFDDVIGLWCQERDIVYTRYCDDMTFSGDFDARQVKNKVRGLLYDMGFTLNARKSRLITANQRQTVTGIVVNQKPQLTRDIRRKLRQEVYFCQRFGVASHLVQTGDFNPQESPREQRLRYLQSLQGKIAYLLQINPDDAEFQNARSAVRQLLKEESASA</sequence>
<evidence type="ECO:0000256" key="9">
    <source>
        <dbReference type="ARBA" id="ARBA00048173"/>
    </source>
</evidence>
<evidence type="ECO:0000256" key="8">
    <source>
        <dbReference type="ARBA" id="ARBA00034120"/>
    </source>
</evidence>
<evidence type="ECO:0000256" key="1">
    <source>
        <dbReference type="ARBA" id="ARBA00012493"/>
    </source>
</evidence>
<evidence type="ECO:0000259" key="10">
    <source>
        <dbReference type="PROSITE" id="PS50878"/>
    </source>
</evidence>
<dbReference type="GO" id="GO:0003964">
    <property type="term" value="F:RNA-directed DNA polymerase activity"/>
    <property type="evidence" value="ECO:0007669"/>
    <property type="project" value="UniProtKB-KW"/>
</dbReference>
<evidence type="ECO:0000256" key="3">
    <source>
        <dbReference type="ARBA" id="ARBA00022695"/>
    </source>
</evidence>
<dbReference type="RefSeq" id="WP_027275440.1">
    <property type="nucleotide sequence ID" value="NZ_BRLH01000013.1"/>
</dbReference>
<protein>
    <recommendedName>
        <fullName evidence="1">RNA-directed DNA polymerase</fullName>
        <ecNumber evidence="1">2.7.7.49</ecNumber>
    </recommendedName>
</protein>